<feature type="domain" description="PEX14-like helix-turn-helix" evidence="3">
    <location>
        <begin position="4"/>
        <end position="71"/>
    </location>
</feature>
<dbReference type="Pfam" id="PF25871">
    <property type="entry name" value="HTH_76"/>
    <property type="match status" value="1"/>
</dbReference>
<evidence type="ECO:0000259" key="2">
    <source>
        <dbReference type="Pfam" id="PF17733"/>
    </source>
</evidence>
<gene>
    <name evidence="4" type="ORF">AMATHDRAFT_75135</name>
</gene>
<reference evidence="4 5" key="1">
    <citation type="submission" date="2014-02" db="EMBL/GenBank/DDBJ databases">
        <title>Transposable element dynamics among asymbiotic and ectomycorrhizal Amanita fungi.</title>
        <authorList>
            <consortium name="DOE Joint Genome Institute"/>
            <person name="Hess J."/>
            <person name="Skrede I."/>
            <person name="Wolfe B."/>
            <person name="LaButti K."/>
            <person name="Ohm R.A."/>
            <person name="Grigoriev I.V."/>
            <person name="Pringle A."/>
        </authorList>
    </citation>
    <scope>NUCLEOTIDE SEQUENCE [LARGE SCALE GENOMIC DNA]</scope>
    <source>
        <strain evidence="4 5">SKay4041</strain>
    </source>
</reference>
<sequence>MSSEDILRLYASYPFQTDDAYQQGLASLLTGLSTSQSPEDKELFLRRSRVFYFNRVTGNSITLDQAQQAEQTFTTDSHNQGISATSESTGSTSSQNEAQATEEVQSLTFAQLQELIAAGRLDEIPNNKIIPDKLNEEQASLSSAPARKKPWEIAKTSEDNTP</sequence>
<dbReference type="EMBL" id="KZ301991">
    <property type="protein sequence ID" value="PFH51165.1"/>
    <property type="molecule type" value="Genomic_DNA"/>
</dbReference>
<dbReference type="InterPro" id="IPR058841">
    <property type="entry name" value="HTH_76"/>
</dbReference>
<dbReference type="OrthoDB" id="9936937at2759"/>
<keyword evidence="5" id="KW-1185">Reference proteome</keyword>
<feature type="domain" description="Peroxisomal membrane protein PEX14-like KPWE" evidence="2">
    <location>
        <begin position="105"/>
        <end position="152"/>
    </location>
</feature>
<evidence type="ECO:0000313" key="5">
    <source>
        <dbReference type="Proteomes" id="UP000242287"/>
    </source>
</evidence>
<feature type="compositionally biased region" description="Low complexity" evidence="1">
    <location>
        <begin position="83"/>
        <end position="94"/>
    </location>
</feature>
<name>A0A2A9NJK1_9AGAR</name>
<dbReference type="Proteomes" id="UP000242287">
    <property type="component" value="Unassembled WGS sequence"/>
</dbReference>
<organism evidence="4 5">
    <name type="scientific">Amanita thiersii Skay4041</name>
    <dbReference type="NCBI Taxonomy" id="703135"/>
    <lineage>
        <taxon>Eukaryota</taxon>
        <taxon>Fungi</taxon>
        <taxon>Dikarya</taxon>
        <taxon>Basidiomycota</taxon>
        <taxon>Agaricomycotina</taxon>
        <taxon>Agaricomycetes</taxon>
        <taxon>Agaricomycetidae</taxon>
        <taxon>Agaricales</taxon>
        <taxon>Pluteineae</taxon>
        <taxon>Amanitaceae</taxon>
        <taxon>Amanita</taxon>
    </lineage>
</organism>
<protein>
    <submittedName>
        <fullName evidence="4">Uncharacterized protein</fullName>
    </submittedName>
</protein>
<accession>A0A2A9NJK1</accession>
<dbReference type="AlphaFoldDB" id="A0A2A9NJK1"/>
<dbReference type="PANTHER" id="PTHR36855:SF1">
    <property type="entry name" value="PEROXISOME MEMBRANE ANCHOR PROTEIN PEX14P N-TERMINAL DOMAIN-CONTAINING PROTEIN"/>
    <property type="match status" value="1"/>
</dbReference>
<evidence type="ECO:0000256" key="1">
    <source>
        <dbReference type="SAM" id="MobiDB-lite"/>
    </source>
</evidence>
<feature type="compositionally biased region" description="Basic and acidic residues" evidence="1">
    <location>
        <begin position="149"/>
        <end position="162"/>
    </location>
</feature>
<dbReference type="InterPro" id="IPR040554">
    <property type="entry name" value="KPWE_PEX14_dom"/>
</dbReference>
<feature type="region of interest" description="Disordered" evidence="1">
    <location>
        <begin position="135"/>
        <end position="162"/>
    </location>
</feature>
<evidence type="ECO:0000259" key="3">
    <source>
        <dbReference type="Pfam" id="PF25871"/>
    </source>
</evidence>
<feature type="region of interest" description="Disordered" evidence="1">
    <location>
        <begin position="67"/>
        <end position="102"/>
    </location>
</feature>
<dbReference type="Pfam" id="PF17733">
    <property type="entry name" value="KPWE_dom"/>
    <property type="match status" value="1"/>
</dbReference>
<feature type="compositionally biased region" description="Polar residues" evidence="1">
    <location>
        <begin position="67"/>
        <end position="82"/>
    </location>
</feature>
<dbReference type="STRING" id="703135.A0A2A9NJK1"/>
<dbReference type="PANTHER" id="PTHR36855">
    <property type="entry name" value="CHROMOSOME 10, WHOLE GENOME SHOTGUN SEQUENCE"/>
    <property type="match status" value="1"/>
</dbReference>
<evidence type="ECO:0000313" key="4">
    <source>
        <dbReference type="EMBL" id="PFH51165.1"/>
    </source>
</evidence>
<proteinExistence type="predicted"/>